<feature type="domain" description="HTH gntR-type" evidence="4">
    <location>
        <begin position="7"/>
        <end position="75"/>
    </location>
</feature>
<dbReference type="GeneID" id="35767568"/>
<proteinExistence type="predicted"/>
<gene>
    <name evidence="6" type="ORF">I6G68_00570</name>
    <name evidence="5" type="ORF">ODY43_05425</name>
</gene>
<dbReference type="Proteomes" id="UP001069145">
    <property type="component" value="Unassembled WGS sequence"/>
</dbReference>
<keyword evidence="1" id="KW-0805">Transcription regulation</keyword>
<dbReference type="InterPro" id="IPR036390">
    <property type="entry name" value="WH_DNA-bd_sf"/>
</dbReference>
<dbReference type="InterPro" id="IPR036388">
    <property type="entry name" value="WH-like_DNA-bd_sf"/>
</dbReference>
<accession>A0A0X8FCZ7</accession>
<dbReference type="EMBL" id="CP065662">
    <property type="protein sequence ID" value="QPS01606.1"/>
    <property type="molecule type" value="Genomic_DNA"/>
</dbReference>
<dbReference type="EMBL" id="JAOTML010000005">
    <property type="protein sequence ID" value="MCY3053429.1"/>
    <property type="molecule type" value="Genomic_DNA"/>
</dbReference>
<dbReference type="PANTHER" id="PTHR38445">
    <property type="entry name" value="HTH-TYPE TRANSCRIPTIONAL REPRESSOR YTRA"/>
    <property type="match status" value="1"/>
</dbReference>
<dbReference type="PANTHER" id="PTHR38445:SF9">
    <property type="entry name" value="HTH-TYPE TRANSCRIPTIONAL REPRESSOR YTRA"/>
    <property type="match status" value="1"/>
</dbReference>
<dbReference type="CDD" id="cd07377">
    <property type="entry name" value="WHTH_GntR"/>
    <property type="match status" value="1"/>
</dbReference>
<dbReference type="KEGG" id="aun:AWM73_00455"/>
<keyword evidence="2" id="KW-0238">DNA-binding</keyword>
<reference evidence="6 7" key="1">
    <citation type="submission" date="2020-12" db="EMBL/GenBank/DDBJ databases">
        <title>FDA dAtabase for Regulatory Grade micrObial Sequences (FDA-ARGOS): Supporting development and validation of Infectious Disease Dx tests.</title>
        <authorList>
            <person name="Sproer C."/>
            <person name="Gronow S."/>
            <person name="Severitt S."/>
            <person name="Schroder I."/>
            <person name="Tallon L."/>
            <person name="Sadzewicz L."/>
            <person name="Zhao X."/>
            <person name="Boylan J."/>
            <person name="Ott S."/>
            <person name="Bowen H."/>
            <person name="Vavikolanu K."/>
            <person name="Mehta A."/>
            <person name="Aluvathingal J."/>
            <person name="Nadendla S."/>
            <person name="Lowell S."/>
            <person name="Myers T."/>
            <person name="Yan Y."/>
            <person name="Sichtig H."/>
        </authorList>
    </citation>
    <scope>NUCLEOTIDE SEQUENCE [LARGE SCALE GENOMIC DNA]</scope>
    <source>
        <strain evidence="6 7">FDAARGOS_911</strain>
    </source>
</reference>
<dbReference type="PRINTS" id="PR00035">
    <property type="entry name" value="HTHGNTR"/>
</dbReference>
<evidence type="ECO:0000256" key="1">
    <source>
        <dbReference type="ARBA" id="ARBA00023015"/>
    </source>
</evidence>
<evidence type="ECO:0000256" key="3">
    <source>
        <dbReference type="ARBA" id="ARBA00023163"/>
    </source>
</evidence>
<dbReference type="Pfam" id="PF00392">
    <property type="entry name" value="GntR"/>
    <property type="match status" value="1"/>
</dbReference>
<dbReference type="PROSITE" id="PS50949">
    <property type="entry name" value="HTH_GNTR"/>
    <property type="match status" value="1"/>
</dbReference>
<protein>
    <submittedName>
        <fullName evidence="6">GntR family transcriptional regulator</fullName>
    </submittedName>
</protein>
<dbReference type="Gene3D" id="1.10.10.10">
    <property type="entry name" value="Winged helix-like DNA-binding domain superfamily/Winged helix DNA-binding domain"/>
    <property type="match status" value="1"/>
</dbReference>
<keyword evidence="8" id="KW-1185">Reference proteome</keyword>
<dbReference type="SUPFAM" id="SSF46785">
    <property type="entry name" value="Winged helix' DNA-binding domain"/>
    <property type="match status" value="1"/>
</dbReference>
<evidence type="ECO:0000313" key="5">
    <source>
        <dbReference type="EMBL" id="MCY3053429.1"/>
    </source>
</evidence>
<organism evidence="6 7">
    <name type="scientific">Aerococcus urinae</name>
    <dbReference type="NCBI Taxonomy" id="1376"/>
    <lineage>
        <taxon>Bacteria</taxon>
        <taxon>Bacillati</taxon>
        <taxon>Bacillota</taxon>
        <taxon>Bacilli</taxon>
        <taxon>Lactobacillales</taxon>
        <taxon>Aerococcaceae</taxon>
        <taxon>Aerococcus</taxon>
    </lineage>
</organism>
<reference evidence="5" key="2">
    <citation type="submission" date="2022-09" db="EMBL/GenBank/DDBJ databases">
        <title>Aerococcus urinae taxonomy study.</title>
        <authorList>
            <person name="Christensen J."/>
            <person name="Senneby E."/>
        </authorList>
    </citation>
    <scope>NUCLEOTIDE SEQUENCE</scope>
    <source>
        <strain evidence="5">NLD-066-U95</strain>
    </source>
</reference>
<evidence type="ECO:0000259" key="4">
    <source>
        <dbReference type="PROSITE" id="PS50949"/>
    </source>
</evidence>
<dbReference type="AlphaFoldDB" id="A0A0X8FCZ7"/>
<dbReference type="GO" id="GO:0003700">
    <property type="term" value="F:DNA-binding transcription factor activity"/>
    <property type="evidence" value="ECO:0007669"/>
    <property type="project" value="InterPro"/>
</dbReference>
<dbReference type="RefSeq" id="WP_060777569.1">
    <property type="nucleotide sequence ID" value="NZ_CAJHLF010000001.1"/>
</dbReference>
<keyword evidence="3" id="KW-0804">Transcription</keyword>
<dbReference type="SMART" id="SM00345">
    <property type="entry name" value="HTH_GNTR"/>
    <property type="match status" value="1"/>
</dbReference>
<evidence type="ECO:0000313" key="6">
    <source>
        <dbReference type="EMBL" id="QPS01606.1"/>
    </source>
</evidence>
<dbReference type="GO" id="GO:0003677">
    <property type="term" value="F:DNA binding"/>
    <property type="evidence" value="ECO:0007669"/>
    <property type="project" value="UniProtKB-KW"/>
</dbReference>
<dbReference type="InterPro" id="IPR000524">
    <property type="entry name" value="Tscrpt_reg_HTH_GntR"/>
</dbReference>
<evidence type="ECO:0000313" key="8">
    <source>
        <dbReference type="Proteomes" id="UP001069145"/>
    </source>
</evidence>
<name>A0A0X8FCZ7_9LACT</name>
<evidence type="ECO:0000256" key="2">
    <source>
        <dbReference type="ARBA" id="ARBA00023125"/>
    </source>
</evidence>
<sequence length="125" mass="14442">MEFNDRLPIYRQVADYFREKMATGEYQAGSELPSRRQVASDFRVNPNTVQRAYSLLESEGLIETHKTMASRVTEKEDRLQALREELLGRAIASFVDKIAPFDMERSTVMDLLNQALDEKEAEDHD</sequence>
<evidence type="ECO:0000313" key="7">
    <source>
        <dbReference type="Proteomes" id="UP000594771"/>
    </source>
</evidence>
<dbReference type="Proteomes" id="UP000594771">
    <property type="component" value="Chromosome"/>
</dbReference>
<dbReference type="OrthoDB" id="362473at2"/>